<dbReference type="EMBL" id="CP009048">
    <property type="protein sequence ID" value="AIL62222.1"/>
    <property type="molecule type" value="Genomic_DNA"/>
</dbReference>
<feature type="signal peptide" evidence="1">
    <location>
        <begin position="1"/>
        <end position="27"/>
    </location>
</feature>
<dbReference type="AlphaFoldDB" id="A0A077F9Y6"/>
<gene>
    <name evidence="2" type="ORF">PSAKL28_30370</name>
</gene>
<name>A0A077F9Y6_9PSED</name>
<accession>A0A077F9Y6</accession>
<feature type="chain" id="PRO_5001718133" evidence="1">
    <location>
        <begin position="28"/>
        <end position="183"/>
    </location>
</feature>
<dbReference type="KEGG" id="palk:PSAKL28_30370"/>
<proteinExistence type="predicted"/>
<dbReference type="InterPro" id="IPR021300">
    <property type="entry name" value="Integr_conj_element_PFL4695"/>
</dbReference>
<dbReference type="Proteomes" id="UP000028931">
    <property type="component" value="Chromosome"/>
</dbReference>
<evidence type="ECO:0000256" key="1">
    <source>
        <dbReference type="SAM" id="SignalP"/>
    </source>
</evidence>
<dbReference type="Pfam" id="PF11072">
    <property type="entry name" value="DUF2859"/>
    <property type="match status" value="1"/>
</dbReference>
<dbReference type="OrthoDB" id="8560395at2"/>
<organism evidence="2 3">
    <name type="scientific">Pseudomonas alkylphenolica</name>
    <dbReference type="NCBI Taxonomy" id="237609"/>
    <lineage>
        <taxon>Bacteria</taxon>
        <taxon>Pseudomonadati</taxon>
        <taxon>Pseudomonadota</taxon>
        <taxon>Gammaproteobacteria</taxon>
        <taxon>Pseudomonadales</taxon>
        <taxon>Pseudomonadaceae</taxon>
        <taxon>Pseudomonas</taxon>
    </lineage>
</organism>
<evidence type="ECO:0000313" key="2">
    <source>
        <dbReference type="EMBL" id="AIL62222.1"/>
    </source>
</evidence>
<sequence length="183" mass="19657">MKLHSPLRIAAPSLFGLLCLATGGALADATSLIVVEDRGGVSAWPYYQSLNLRPRQDQPLAPSLAAPHPSQQRFSETDMLPVRSGRLSPGEEPRRVIQAPGLRPMFLIGDDDRSRQWLRERAVILGELNAVGLVVNVASADALATLRGLVPGLTLSPVSGDDLAERLGLRHYPVLVTATGIEQ</sequence>
<dbReference type="eggNOG" id="COG3279">
    <property type="taxonomic scope" value="Bacteria"/>
</dbReference>
<dbReference type="HOGENOM" id="CLU_119102_0_0_6"/>
<dbReference type="RefSeq" id="WP_038612028.1">
    <property type="nucleotide sequence ID" value="NZ_CP009048.1"/>
</dbReference>
<evidence type="ECO:0000313" key="3">
    <source>
        <dbReference type="Proteomes" id="UP000028931"/>
    </source>
</evidence>
<reference evidence="2 3" key="1">
    <citation type="submission" date="2014-07" db="EMBL/GenBank/DDBJ databases">
        <authorList>
            <person name="Lee K."/>
            <person name="Lim J.Y."/>
            <person name="Hwang I."/>
        </authorList>
    </citation>
    <scope>NUCLEOTIDE SEQUENCE [LARGE SCALE GENOMIC DNA]</scope>
    <source>
        <strain evidence="2 3">KL28</strain>
    </source>
</reference>
<protein>
    <submittedName>
        <fullName evidence="2">Integrating conjugative element protein</fullName>
    </submittedName>
</protein>
<dbReference type="NCBIfam" id="TIGR03765">
    <property type="entry name" value="ICE_PFL_4695"/>
    <property type="match status" value="1"/>
</dbReference>
<keyword evidence="1" id="KW-0732">Signal</keyword>